<keyword evidence="9" id="KW-1133">Transmembrane helix</keyword>
<dbReference type="Pfam" id="PF02518">
    <property type="entry name" value="HATPase_c"/>
    <property type="match status" value="1"/>
</dbReference>
<evidence type="ECO:0000256" key="7">
    <source>
        <dbReference type="ARBA" id="ARBA00022840"/>
    </source>
</evidence>
<dbReference type="PRINTS" id="PR00344">
    <property type="entry name" value="BCTRLSENSOR"/>
</dbReference>
<gene>
    <name evidence="11" type="ORF">D4A35_04490</name>
</gene>
<dbReference type="InterPro" id="IPR004358">
    <property type="entry name" value="Sig_transdc_His_kin-like_C"/>
</dbReference>
<sequence>MKKKRGMKKYIFIFIFIFIIFFQMFNYRVEAYEAYEKESSGFNVLVLNSYNQGHHWEAAIMDGLKSYSKENPDEGISFKIEYLDFRNKYNDEYIESLKHMLNEKYPRGSIDAIYTVNDESFEVFNKEVLNQNSSFYKIPLVFSGVDGKLDGSKEEKKYMAGIYHGDDSLSLMNLVYSLNQQAENINLIVEKSKYGESVKSEINKLIDTYLNNQIDINYIQSNYTEDIISKLKKLDDKPDTINIIAGEFQCKKSSGYVEPKDLIDDIKKYSSAPIYSNDQTYLYAGILGGHVDIGQEHAKIVCDMIAKIKNGTPIEKIENEVEPSAKPYVDYKSIYEYDIDPFDVGTSVNLINKGPYEVLAPRWMKHLLLTLLVFFLISIVFVVKAASKYRKDIKKQQEDEEKAKEREKLKSDFIVNLSHELRTPINIILGTTKLLEYNISKGKAKEDDVIDKLENINQNSYRLLKISNNIIDMTKAECGMLSLNLEKCNIVSVIEDVFESSIEFAKIKNIGMIFDTKYEELNTAVDVYQIQRVVLNLLSNAIKFTNENGVVYLSICKDKENIIIEVKDNGVGIPDNKLNYIFQRFYQVDNLYTRKNEGSGIGLCISKEIVEIHGGKIEIESKVGEGSLFRVLLPIKIDETLPEYDPSNYVETNKIVNLELSDI</sequence>
<comment type="catalytic activity">
    <reaction evidence="1">
        <text>ATP + protein L-histidine = ADP + protein N-phospho-L-histidine.</text>
        <dbReference type="EC" id="2.7.13.3"/>
    </reaction>
</comment>
<dbReference type="AlphaFoldDB" id="A0A5P3XD92"/>
<dbReference type="SMART" id="SM00387">
    <property type="entry name" value="HATPase_c"/>
    <property type="match status" value="1"/>
</dbReference>
<keyword evidence="6 11" id="KW-0418">Kinase</keyword>
<dbReference type="PROSITE" id="PS50109">
    <property type="entry name" value="HIS_KIN"/>
    <property type="match status" value="1"/>
</dbReference>
<dbReference type="SMART" id="SM00388">
    <property type="entry name" value="HisKA"/>
    <property type="match status" value="1"/>
</dbReference>
<dbReference type="PANTHER" id="PTHR43547">
    <property type="entry name" value="TWO-COMPONENT HISTIDINE KINASE"/>
    <property type="match status" value="1"/>
</dbReference>
<accession>A0A5P3XD92</accession>
<keyword evidence="4" id="KW-0808">Transferase</keyword>
<dbReference type="EC" id="2.7.13.3" evidence="2"/>
<keyword evidence="7" id="KW-0067">ATP-binding</keyword>
<evidence type="ECO:0000256" key="2">
    <source>
        <dbReference type="ARBA" id="ARBA00012438"/>
    </source>
</evidence>
<keyword evidence="9" id="KW-0812">Transmembrane</keyword>
<evidence type="ECO:0000256" key="5">
    <source>
        <dbReference type="ARBA" id="ARBA00022741"/>
    </source>
</evidence>
<dbReference type="GO" id="GO:0005524">
    <property type="term" value="F:ATP binding"/>
    <property type="evidence" value="ECO:0007669"/>
    <property type="project" value="UniProtKB-KW"/>
</dbReference>
<evidence type="ECO:0000259" key="10">
    <source>
        <dbReference type="PROSITE" id="PS50109"/>
    </source>
</evidence>
<dbReference type="SUPFAM" id="SSF55874">
    <property type="entry name" value="ATPase domain of HSP90 chaperone/DNA topoisomerase II/histidine kinase"/>
    <property type="match status" value="1"/>
</dbReference>
<dbReference type="Gene3D" id="1.10.287.130">
    <property type="match status" value="1"/>
</dbReference>
<evidence type="ECO:0000256" key="3">
    <source>
        <dbReference type="ARBA" id="ARBA00022553"/>
    </source>
</evidence>
<dbReference type="InterPro" id="IPR036890">
    <property type="entry name" value="HATPase_C_sf"/>
</dbReference>
<evidence type="ECO:0000313" key="11">
    <source>
        <dbReference type="EMBL" id="QEZ68234.1"/>
    </source>
</evidence>
<dbReference type="CDD" id="cd16922">
    <property type="entry name" value="HATPase_EvgS-ArcB-TorS-like"/>
    <property type="match status" value="1"/>
</dbReference>
<proteinExistence type="predicted"/>
<dbReference type="CDD" id="cd00082">
    <property type="entry name" value="HisKA"/>
    <property type="match status" value="1"/>
</dbReference>
<dbReference type="PANTHER" id="PTHR43547:SF2">
    <property type="entry name" value="HYBRID SIGNAL TRANSDUCTION HISTIDINE KINASE C"/>
    <property type="match status" value="1"/>
</dbReference>
<dbReference type="SUPFAM" id="SSF47384">
    <property type="entry name" value="Homodimeric domain of signal transducing histidine kinase"/>
    <property type="match status" value="1"/>
</dbReference>
<name>A0A5P3XD92_PARBF</name>
<evidence type="ECO:0000256" key="4">
    <source>
        <dbReference type="ARBA" id="ARBA00022679"/>
    </source>
</evidence>
<evidence type="ECO:0000313" key="12">
    <source>
        <dbReference type="Proteomes" id="UP000326961"/>
    </source>
</evidence>
<dbReference type="InterPro" id="IPR003661">
    <property type="entry name" value="HisK_dim/P_dom"/>
</dbReference>
<keyword evidence="8" id="KW-0902">Two-component regulatory system</keyword>
<dbReference type="GO" id="GO:0000155">
    <property type="term" value="F:phosphorelay sensor kinase activity"/>
    <property type="evidence" value="ECO:0007669"/>
    <property type="project" value="InterPro"/>
</dbReference>
<evidence type="ECO:0000256" key="9">
    <source>
        <dbReference type="SAM" id="Phobius"/>
    </source>
</evidence>
<evidence type="ECO:0000256" key="6">
    <source>
        <dbReference type="ARBA" id="ARBA00022777"/>
    </source>
</evidence>
<dbReference type="Gene3D" id="3.30.565.10">
    <property type="entry name" value="Histidine kinase-like ATPase, C-terminal domain"/>
    <property type="match status" value="1"/>
</dbReference>
<dbReference type="FunFam" id="3.30.565.10:FF:000037">
    <property type="entry name" value="Hybrid sensor histidine kinase/response regulator"/>
    <property type="match status" value="1"/>
</dbReference>
<protein>
    <recommendedName>
        <fullName evidence="2">histidine kinase</fullName>
        <ecNumber evidence="2">2.7.13.3</ecNumber>
    </recommendedName>
</protein>
<keyword evidence="5" id="KW-0547">Nucleotide-binding</keyword>
<dbReference type="Pfam" id="PF00512">
    <property type="entry name" value="HisKA"/>
    <property type="match status" value="1"/>
</dbReference>
<feature type="transmembrane region" description="Helical" evidence="9">
    <location>
        <begin position="367"/>
        <end position="386"/>
    </location>
</feature>
<dbReference type="Proteomes" id="UP000326961">
    <property type="component" value="Chromosome"/>
</dbReference>
<feature type="domain" description="Histidine kinase" evidence="10">
    <location>
        <begin position="416"/>
        <end position="637"/>
    </location>
</feature>
<dbReference type="InterPro" id="IPR036097">
    <property type="entry name" value="HisK_dim/P_sf"/>
</dbReference>
<dbReference type="InterPro" id="IPR003594">
    <property type="entry name" value="HATPase_dom"/>
</dbReference>
<evidence type="ECO:0000256" key="8">
    <source>
        <dbReference type="ARBA" id="ARBA00023012"/>
    </source>
</evidence>
<dbReference type="InterPro" id="IPR005467">
    <property type="entry name" value="His_kinase_dom"/>
</dbReference>
<reference evidence="11 12" key="1">
    <citation type="submission" date="2018-09" db="EMBL/GenBank/DDBJ databases">
        <title>A clostridial neurotoxin that targets Anopheles mosquitoes.</title>
        <authorList>
            <person name="Contreras E."/>
            <person name="Masuyer G."/>
            <person name="Qureshi N."/>
            <person name="Chawla S."/>
            <person name="Lim H.L."/>
            <person name="Chen J."/>
            <person name="Stenmark P."/>
            <person name="Gill S."/>
        </authorList>
    </citation>
    <scope>NUCLEOTIDE SEQUENCE [LARGE SCALE GENOMIC DNA]</scope>
    <source>
        <strain evidence="11 12">Cbm</strain>
    </source>
</reference>
<dbReference type="EMBL" id="CP032452">
    <property type="protein sequence ID" value="QEZ68234.1"/>
    <property type="molecule type" value="Genomic_DNA"/>
</dbReference>
<dbReference type="RefSeq" id="WP_150886073.1">
    <property type="nucleotide sequence ID" value="NZ_CP032452.1"/>
</dbReference>
<organism evidence="11 12">
    <name type="scientific">Paraclostridium bifermentans</name>
    <name type="common">Clostridium bifermentans</name>
    <dbReference type="NCBI Taxonomy" id="1490"/>
    <lineage>
        <taxon>Bacteria</taxon>
        <taxon>Bacillati</taxon>
        <taxon>Bacillota</taxon>
        <taxon>Clostridia</taxon>
        <taxon>Peptostreptococcales</taxon>
        <taxon>Peptostreptococcaceae</taxon>
        <taxon>Paraclostridium</taxon>
    </lineage>
</organism>
<evidence type="ECO:0000256" key="1">
    <source>
        <dbReference type="ARBA" id="ARBA00000085"/>
    </source>
</evidence>
<keyword evidence="3" id="KW-0597">Phosphoprotein</keyword>
<keyword evidence="9" id="KW-0472">Membrane</keyword>